<dbReference type="GO" id="GO:0046872">
    <property type="term" value="F:metal ion binding"/>
    <property type="evidence" value="ECO:0007669"/>
    <property type="project" value="UniProtKB-KW"/>
</dbReference>
<dbReference type="PANTHER" id="PTHR14202:SF0">
    <property type="entry name" value="RNA-BINDING PROTEIN RO60"/>
    <property type="match status" value="1"/>
</dbReference>
<organism evidence="8 9">
    <name type="scientific">Virgisporangium aliadipatigenens</name>
    <dbReference type="NCBI Taxonomy" id="741659"/>
    <lineage>
        <taxon>Bacteria</taxon>
        <taxon>Bacillati</taxon>
        <taxon>Actinomycetota</taxon>
        <taxon>Actinomycetes</taxon>
        <taxon>Micromonosporales</taxon>
        <taxon>Micromonosporaceae</taxon>
        <taxon>Virgisporangium</taxon>
    </lineage>
</organism>
<dbReference type="PROSITE" id="PS50988">
    <property type="entry name" value="TROVE"/>
    <property type="match status" value="1"/>
</dbReference>
<keyword evidence="3" id="KW-0963">Cytoplasm</keyword>
<evidence type="ECO:0000256" key="4">
    <source>
        <dbReference type="ARBA" id="ARBA00022723"/>
    </source>
</evidence>
<dbReference type="AlphaFoldDB" id="A0A8J4DSH6"/>
<dbReference type="GO" id="GO:0005737">
    <property type="term" value="C:cytoplasm"/>
    <property type="evidence" value="ECO:0007669"/>
    <property type="project" value="UniProtKB-SubCell"/>
</dbReference>
<dbReference type="Pfam" id="PF05731">
    <property type="entry name" value="TROVE"/>
    <property type="match status" value="1"/>
</dbReference>
<dbReference type="GO" id="GO:0003723">
    <property type="term" value="F:RNA binding"/>
    <property type="evidence" value="ECO:0007669"/>
    <property type="project" value="UniProtKB-KW"/>
</dbReference>
<reference evidence="8" key="1">
    <citation type="submission" date="2021-01" db="EMBL/GenBank/DDBJ databases">
        <title>Whole genome shotgun sequence of Virgisporangium aliadipatigenens NBRC 105644.</title>
        <authorList>
            <person name="Komaki H."/>
            <person name="Tamura T."/>
        </authorList>
    </citation>
    <scope>NUCLEOTIDE SEQUENCE</scope>
    <source>
        <strain evidence="8">NBRC 105644</strain>
    </source>
</reference>
<evidence type="ECO:0000313" key="9">
    <source>
        <dbReference type="Proteomes" id="UP000619260"/>
    </source>
</evidence>
<comment type="similarity">
    <text evidence="2">Belongs to the Ro 60 kDa family.</text>
</comment>
<dbReference type="Proteomes" id="UP000619260">
    <property type="component" value="Unassembled WGS sequence"/>
</dbReference>
<evidence type="ECO:0000256" key="6">
    <source>
        <dbReference type="ARBA" id="ARBA00023274"/>
    </source>
</evidence>
<evidence type="ECO:0000256" key="3">
    <source>
        <dbReference type="ARBA" id="ARBA00022490"/>
    </source>
</evidence>
<keyword evidence="9" id="KW-1185">Reference proteome</keyword>
<dbReference type="InterPro" id="IPR037214">
    <property type="entry name" value="TROVE_dom_sf"/>
</dbReference>
<evidence type="ECO:0000256" key="5">
    <source>
        <dbReference type="ARBA" id="ARBA00022884"/>
    </source>
</evidence>
<evidence type="ECO:0000256" key="1">
    <source>
        <dbReference type="ARBA" id="ARBA00004496"/>
    </source>
</evidence>
<evidence type="ECO:0000256" key="2">
    <source>
        <dbReference type="ARBA" id="ARBA00007814"/>
    </source>
</evidence>
<dbReference type="SUPFAM" id="SSF140864">
    <property type="entry name" value="TROVE domain-like"/>
    <property type="match status" value="1"/>
</dbReference>
<dbReference type="InterPro" id="IPR036465">
    <property type="entry name" value="vWFA_dom_sf"/>
</dbReference>
<dbReference type="InterPro" id="IPR040322">
    <property type="entry name" value="TROVE2"/>
</dbReference>
<feature type="domain" description="TROVE" evidence="7">
    <location>
        <begin position="26"/>
        <end position="356"/>
    </location>
</feature>
<dbReference type="GO" id="GO:1990904">
    <property type="term" value="C:ribonucleoprotein complex"/>
    <property type="evidence" value="ECO:0007669"/>
    <property type="project" value="UniProtKB-KW"/>
</dbReference>
<keyword evidence="5" id="KW-0694">RNA-binding</keyword>
<dbReference type="EMBL" id="BOPF01000014">
    <property type="protein sequence ID" value="GIJ47247.1"/>
    <property type="molecule type" value="Genomic_DNA"/>
</dbReference>
<dbReference type="Gene3D" id="3.40.50.410">
    <property type="entry name" value="von Willebrand factor, type A domain"/>
    <property type="match status" value="1"/>
</dbReference>
<keyword evidence="4" id="KW-0479">Metal-binding</keyword>
<evidence type="ECO:0000313" key="8">
    <source>
        <dbReference type="EMBL" id="GIJ47247.1"/>
    </source>
</evidence>
<comment type="subcellular location">
    <subcellularLocation>
        <location evidence="1">Cytoplasm</location>
    </subcellularLocation>
</comment>
<name>A0A8J4DSH6_9ACTN</name>
<dbReference type="PANTHER" id="PTHR14202">
    <property type="entry name" value="60 KDA RIBONUCLEOPROTEIN SSA/RO"/>
    <property type="match status" value="1"/>
</dbReference>
<dbReference type="InterPro" id="IPR008858">
    <property type="entry name" value="TROVE_dom"/>
</dbReference>
<keyword evidence="6" id="KW-0687">Ribonucleoprotein</keyword>
<comment type="caution">
    <text evidence="8">The sequence shown here is derived from an EMBL/GenBank/DDBJ whole genome shotgun (WGS) entry which is preliminary data.</text>
</comment>
<evidence type="ECO:0000259" key="7">
    <source>
        <dbReference type="PROSITE" id="PS50988"/>
    </source>
</evidence>
<dbReference type="RefSeq" id="WP_203900758.1">
    <property type="nucleotide sequence ID" value="NZ_BOPF01000014.1"/>
</dbReference>
<gene>
    <name evidence="8" type="ORF">Val02_41330</name>
</gene>
<accession>A0A8J4DSH6</accession>
<dbReference type="SUPFAM" id="SSF53300">
    <property type="entry name" value="vWA-like"/>
    <property type="match status" value="1"/>
</dbReference>
<sequence>MAKFNRASTRTAPGLAPVVSERVPSGRTHEGGHGFARDLKSELFLLAVSNMVGEATFYEPAGGRDSRYVALVRRAAVGDPQWTAAFLRWLRGEANMRTAALVGAAEFVKARVEAGVSDPVVTNRKVVDSVLQRADEPGELLAYWTSHYGRRIPMPLKNGIADAVRRLYTERNLLKYDTATHAWRFADVIEIVHPRPVPGQSELFKVALERRHHRGAAPPAALEMLVRNAALRRRAAAEPAVLYDADALREAGMTWEDALSLAGPRLAKAKLWSAMIPSMGYMALLRNLRNFDEAGVPDDVASAAATRLADPAQVASSRQFPMRFLSAHRAAPSLRWGYPLERALGHSLANVPRLDGRTLVLVDTSYSMHNAFSMDGTLKRWDAAVIFGVALALRCATADVVSFASTRQTKVFGLRPAESLLASVARWKSGGYFIGGGTDTADAVRRHYDRHDRVVIVTDEQAAASPGGVSGALPSTVPLYTWNLAGYRMGHAPSGRYRYTFGGLTDQAFRMIPLLEAGRDAAWPW</sequence>
<proteinExistence type="inferred from homology"/>
<protein>
    <submittedName>
        <fullName evidence="8">RNA-binding protein</fullName>
    </submittedName>
</protein>